<organism evidence="2 3">
    <name type="scientific">Steroidobacter flavus</name>
    <dbReference type="NCBI Taxonomy" id="1842136"/>
    <lineage>
        <taxon>Bacteria</taxon>
        <taxon>Pseudomonadati</taxon>
        <taxon>Pseudomonadota</taxon>
        <taxon>Gammaproteobacteria</taxon>
        <taxon>Steroidobacterales</taxon>
        <taxon>Steroidobacteraceae</taxon>
        <taxon>Steroidobacter</taxon>
    </lineage>
</organism>
<sequence>MTIRHARSTSLVTLVSLFACLLALEFVQAATPGQNAVTYLQSQFGLNDAQARGALGALLVYAREQLPKPDFDLLATRIPNADQIMQAVKLQGVVTRPLDTISDYEESLASLGIGQPLASQIAPAVIQYLGAAGFDHERDILMGILR</sequence>
<accession>A0ABV8T219</accession>
<proteinExistence type="predicted"/>
<evidence type="ECO:0000313" key="2">
    <source>
        <dbReference type="EMBL" id="MFC4313460.1"/>
    </source>
</evidence>
<dbReference type="Proteomes" id="UP001595904">
    <property type="component" value="Unassembled WGS sequence"/>
</dbReference>
<feature type="chain" id="PRO_5046910219" evidence="1">
    <location>
        <begin position="30"/>
        <end position="146"/>
    </location>
</feature>
<evidence type="ECO:0000256" key="1">
    <source>
        <dbReference type="SAM" id="SignalP"/>
    </source>
</evidence>
<evidence type="ECO:0000313" key="3">
    <source>
        <dbReference type="Proteomes" id="UP001595904"/>
    </source>
</evidence>
<comment type="caution">
    <text evidence="2">The sequence shown here is derived from an EMBL/GenBank/DDBJ whole genome shotgun (WGS) entry which is preliminary data.</text>
</comment>
<protein>
    <submittedName>
        <fullName evidence="2">DUF2780 domain-containing protein</fullName>
    </submittedName>
</protein>
<dbReference type="EMBL" id="JBHSDU010000015">
    <property type="protein sequence ID" value="MFC4313460.1"/>
    <property type="molecule type" value="Genomic_DNA"/>
</dbReference>
<dbReference type="PROSITE" id="PS51257">
    <property type="entry name" value="PROKAR_LIPOPROTEIN"/>
    <property type="match status" value="1"/>
</dbReference>
<dbReference type="Pfam" id="PF11075">
    <property type="entry name" value="DUF2780"/>
    <property type="match status" value="1"/>
</dbReference>
<name>A0ABV8T219_9GAMM</name>
<dbReference type="InterPro" id="IPR021302">
    <property type="entry name" value="DUF2780_VcgC/VcgE"/>
</dbReference>
<gene>
    <name evidence="2" type="ORF">ACFPN2_30570</name>
</gene>
<keyword evidence="1" id="KW-0732">Signal</keyword>
<keyword evidence="3" id="KW-1185">Reference proteome</keyword>
<feature type="signal peptide" evidence="1">
    <location>
        <begin position="1"/>
        <end position="29"/>
    </location>
</feature>
<dbReference type="RefSeq" id="WP_380603797.1">
    <property type="nucleotide sequence ID" value="NZ_JBHSDU010000015.1"/>
</dbReference>
<reference evidence="3" key="1">
    <citation type="journal article" date="2019" name="Int. J. Syst. Evol. Microbiol.">
        <title>The Global Catalogue of Microorganisms (GCM) 10K type strain sequencing project: providing services to taxonomists for standard genome sequencing and annotation.</title>
        <authorList>
            <consortium name="The Broad Institute Genomics Platform"/>
            <consortium name="The Broad Institute Genome Sequencing Center for Infectious Disease"/>
            <person name="Wu L."/>
            <person name="Ma J."/>
        </authorList>
    </citation>
    <scope>NUCLEOTIDE SEQUENCE [LARGE SCALE GENOMIC DNA]</scope>
    <source>
        <strain evidence="3">CGMCC 1.10759</strain>
    </source>
</reference>